<comment type="caution">
    <text evidence="1">The sequence shown here is derived from an EMBL/GenBank/DDBJ whole genome shotgun (WGS) entry which is preliminary data.</text>
</comment>
<dbReference type="Proteomes" id="UP000265520">
    <property type="component" value="Unassembled WGS sequence"/>
</dbReference>
<protein>
    <submittedName>
        <fullName evidence="1">Uncharacterized protein</fullName>
    </submittedName>
</protein>
<name>A0A392U0W1_9FABA</name>
<feature type="non-terminal residue" evidence="1">
    <location>
        <position position="1"/>
    </location>
</feature>
<proteinExistence type="predicted"/>
<accession>A0A392U0W1</accession>
<keyword evidence="2" id="KW-1185">Reference proteome</keyword>
<dbReference type="EMBL" id="LXQA010695178">
    <property type="protein sequence ID" value="MCI66427.1"/>
    <property type="molecule type" value="Genomic_DNA"/>
</dbReference>
<reference evidence="1 2" key="1">
    <citation type="journal article" date="2018" name="Front. Plant Sci.">
        <title>Red Clover (Trifolium pratense) and Zigzag Clover (T. medium) - A Picture of Genomic Similarities and Differences.</title>
        <authorList>
            <person name="Dluhosova J."/>
            <person name="Istvanek J."/>
            <person name="Nedelnik J."/>
            <person name="Repkova J."/>
        </authorList>
    </citation>
    <scope>NUCLEOTIDE SEQUENCE [LARGE SCALE GENOMIC DNA]</scope>
    <source>
        <strain evidence="2">cv. 10/8</strain>
        <tissue evidence="1">Leaf</tissue>
    </source>
</reference>
<sequence length="43" mass="4694">IWDEASVGDEIATGFEGIALDAIEEARLIEVASFLRNCSRRGL</sequence>
<dbReference type="AlphaFoldDB" id="A0A392U0W1"/>
<evidence type="ECO:0000313" key="2">
    <source>
        <dbReference type="Proteomes" id="UP000265520"/>
    </source>
</evidence>
<organism evidence="1 2">
    <name type="scientific">Trifolium medium</name>
    <dbReference type="NCBI Taxonomy" id="97028"/>
    <lineage>
        <taxon>Eukaryota</taxon>
        <taxon>Viridiplantae</taxon>
        <taxon>Streptophyta</taxon>
        <taxon>Embryophyta</taxon>
        <taxon>Tracheophyta</taxon>
        <taxon>Spermatophyta</taxon>
        <taxon>Magnoliopsida</taxon>
        <taxon>eudicotyledons</taxon>
        <taxon>Gunneridae</taxon>
        <taxon>Pentapetalae</taxon>
        <taxon>rosids</taxon>
        <taxon>fabids</taxon>
        <taxon>Fabales</taxon>
        <taxon>Fabaceae</taxon>
        <taxon>Papilionoideae</taxon>
        <taxon>50 kb inversion clade</taxon>
        <taxon>NPAAA clade</taxon>
        <taxon>Hologalegina</taxon>
        <taxon>IRL clade</taxon>
        <taxon>Trifolieae</taxon>
        <taxon>Trifolium</taxon>
    </lineage>
</organism>
<evidence type="ECO:0000313" key="1">
    <source>
        <dbReference type="EMBL" id="MCI66427.1"/>
    </source>
</evidence>